<dbReference type="PANTHER" id="PTHR22926:SF3">
    <property type="entry name" value="UNDECAPRENYL-PHOSPHATE ALPHA-N-ACETYLGLUCOSAMINYL 1-PHOSPHATE TRANSFERASE"/>
    <property type="match status" value="1"/>
</dbReference>
<feature type="transmembrane region" description="Helical" evidence="8">
    <location>
        <begin position="143"/>
        <end position="161"/>
    </location>
</feature>
<dbReference type="GO" id="GO:0005886">
    <property type="term" value="C:plasma membrane"/>
    <property type="evidence" value="ECO:0007669"/>
    <property type="project" value="UniProtKB-SubCell"/>
</dbReference>
<proteinExistence type="predicted"/>
<evidence type="ECO:0000256" key="1">
    <source>
        <dbReference type="ARBA" id="ARBA00004651"/>
    </source>
</evidence>
<keyword evidence="7" id="KW-0479">Metal-binding</keyword>
<evidence type="ECO:0000256" key="6">
    <source>
        <dbReference type="ARBA" id="ARBA00023136"/>
    </source>
</evidence>
<name>A0AAN1XC91_9PROT</name>
<feature type="transmembrane region" description="Helical" evidence="8">
    <location>
        <begin position="270"/>
        <end position="287"/>
    </location>
</feature>
<evidence type="ECO:0000256" key="3">
    <source>
        <dbReference type="ARBA" id="ARBA00022679"/>
    </source>
</evidence>
<dbReference type="RefSeq" id="WP_237247333.1">
    <property type="nucleotide sequence ID" value="NZ_AP023423.1"/>
</dbReference>
<dbReference type="GO" id="GO:0046872">
    <property type="term" value="F:metal ion binding"/>
    <property type="evidence" value="ECO:0007669"/>
    <property type="project" value="UniProtKB-KW"/>
</dbReference>
<keyword evidence="4 8" id="KW-0812">Transmembrane</keyword>
<keyword evidence="3 9" id="KW-0808">Transferase</keyword>
<feature type="transmembrane region" description="Helical" evidence="8">
    <location>
        <begin position="95"/>
        <end position="113"/>
    </location>
</feature>
<dbReference type="GO" id="GO:0016780">
    <property type="term" value="F:phosphotransferase activity, for other substituted phosphate groups"/>
    <property type="evidence" value="ECO:0007669"/>
    <property type="project" value="InterPro"/>
</dbReference>
<dbReference type="InterPro" id="IPR000715">
    <property type="entry name" value="Glycosyl_transferase_4"/>
</dbReference>
<comment type="cofactor">
    <cofactor evidence="7">
        <name>Mg(2+)</name>
        <dbReference type="ChEBI" id="CHEBI:18420"/>
    </cofactor>
</comment>
<evidence type="ECO:0000256" key="2">
    <source>
        <dbReference type="ARBA" id="ARBA00022475"/>
    </source>
</evidence>
<dbReference type="EMBL" id="AP023423">
    <property type="protein sequence ID" value="BCK88826.1"/>
    <property type="molecule type" value="Genomic_DNA"/>
</dbReference>
<feature type="transmembrane region" description="Helical" evidence="8">
    <location>
        <begin position="219"/>
        <end position="239"/>
    </location>
</feature>
<feature type="transmembrane region" description="Helical" evidence="8">
    <location>
        <begin position="43"/>
        <end position="60"/>
    </location>
</feature>
<evidence type="ECO:0000313" key="10">
    <source>
        <dbReference type="Proteomes" id="UP001320326"/>
    </source>
</evidence>
<keyword evidence="2" id="KW-1003">Cell membrane</keyword>
<evidence type="ECO:0000256" key="4">
    <source>
        <dbReference type="ARBA" id="ARBA00022692"/>
    </source>
</evidence>
<feature type="transmembrane region" description="Helical" evidence="8">
    <location>
        <begin position="66"/>
        <end position="83"/>
    </location>
</feature>
<dbReference type="Pfam" id="PF00953">
    <property type="entry name" value="Glycos_transf_4"/>
    <property type="match status" value="1"/>
</dbReference>
<keyword evidence="5 8" id="KW-1133">Transmembrane helix</keyword>
<dbReference type="AlphaFoldDB" id="A0AAN1XC91"/>
<dbReference type="KEGG" id="seme:MIZ01_2632"/>
<keyword evidence="7" id="KW-0460">Magnesium</keyword>
<feature type="transmembrane region" description="Helical" evidence="8">
    <location>
        <begin position="167"/>
        <end position="184"/>
    </location>
</feature>
<reference evidence="9 10" key="1">
    <citation type="journal article" date="2022" name="Int. J. Syst. Evol. Microbiol.">
        <title>&lt;i&gt;Sideroxyarcus emersonii&lt;/i&gt; gen. nov. sp. nov., a neutrophilic, microaerobic iron- and thiosulfate-oxidizing bacterium isolated from iron-rich wetland sediment.</title>
        <authorList>
            <person name="Kato S."/>
            <person name="Itoh T."/>
            <person name="Iino T."/>
            <person name="Ohkuma M."/>
        </authorList>
    </citation>
    <scope>NUCLEOTIDE SEQUENCE [LARGE SCALE GENOMIC DNA]</scope>
    <source>
        <strain evidence="9 10">MIZ01</strain>
    </source>
</reference>
<feature type="transmembrane region" description="Helical" evidence="8">
    <location>
        <begin position="6"/>
        <end position="22"/>
    </location>
</feature>
<dbReference type="GO" id="GO:0071555">
    <property type="term" value="P:cell wall organization"/>
    <property type="evidence" value="ECO:0007669"/>
    <property type="project" value="TreeGrafter"/>
</dbReference>
<gene>
    <name evidence="9" type="ORF">MIZ01_2632</name>
</gene>
<keyword evidence="10" id="KW-1185">Reference proteome</keyword>
<dbReference type="PANTHER" id="PTHR22926">
    <property type="entry name" value="PHOSPHO-N-ACETYLMURAMOYL-PENTAPEPTIDE-TRANSFERASE"/>
    <property type="match status" value="1"/>
</dbReference>
<evidence type="ECO:0000256" key="5">
    <source>
        <dbReference type="ARBA" id="ARBA00022989"/>
    </source>
</evidence>
<accession>A0AAN1XC91</accession>
<evidence type="ECO:0000256" key="8">
    <source>
        <dbReference type="SAM" id="Phobius"/>
    </source>
</evidence>
<organism evidence="9 10">
    <name type="scientific">Sideroxyarcus emersonii</name>
    <dbReference type="NCBI Taxonomy" id="2764705"/>
    <lineage>
        <taxon>Bacteria</taxon>
        <taxon>Pseudomonadati</taxon>
        <taxon>Pseudomonadota</taxon>
        <taxon>Betaproteobacteria</taxon>
        <taxon>Nitrosomonadales</taxon>
        <taxon>Gallionellaceae</taxon>
        <taxon>Sideroxyarcus</taxon>
    </lineage>
</organism>
<protein>
    <submittedName>
        <fullName evidence="9">Undecaprenyl-phosphate N-acetylglucosaminyl 1-phosphate transferase</fullName>
    </submittedName>
</protein>
<comment type="subcellular location">
    <subcellularLocation>
        <location evidence="1">Cell membrane</location>
        <topology evidence="1">Multi-pass membrane protein</topology>
    </subcellularLocation>
</comment>
<feature type="binding site" evidence="7">
    <location>
        <position position="135"/>
    </location>
    <ligand>
        <name>Mg(2+)</name>
        <dbReference type="ChEBI" id="CHEBI:18420"/>
    </ligand>
</feature>
<sequence length="323" mass="35493">MSHYSPIVAALVTMLLTTLILISKFGKDIPDIPNERSLHDAPVPRIGGVAIMAGLLAGWALMLTSLKWWIVLPMIGLFIISLLDDMHSLPVKKRLMAQLAAAAILVLGSGLFAQQGLAIALFVLLLTVWMTNLYNFMDGADGLSGGMALFGFSFYGVAALMNGDDTFAMMNFTIGAAALGFLYNNFHPAKVFMGDAGSIPLGFLAAGMGLWGWQQGYWLGWFPLVAFMPFVLDASVTLVKRTMRGAKVTEAHREHYYQRLIQMGWSHSKLALVEYMLMLAAGLGGLVCIKQALPWYLLLVWAGIYLILMLIIDSKWKKWRAPA</sequence>
<keyword evidence="6 8" id="KW-0472">Membrane</keyword>
<feature type="transmembrane region" description="Helical" evidence="8">
    <location>
        <begin position="293"/>
        <end position="312"/>
    </location>
</feature>
<dbReference type="Proteomes" id="UP001320326">
    <property type="component" value="Chromosome"/>
</dbReference>
<feature type="transmembrane region" description="Helical" evidence="8">
    <location>
        <begin position="191"/>
        <end position="213"/>
    </location>
</feature>
<dbReference type="GO" id="GO:0044038">
    <property type="term" value="P:cell wall macromolecule biosynthetic process"/>
    <property type="evidence" value="ECO:0007669"/>
    <property type="project" value="TreeGrafter"/>
</dbReference>
<evidence type="ECO:0000256" key="7">
    <source>
        <dbReference type="PIRSR" id="PIRSR600715-1"/>
    </source>
</evidence>
<feature type="binding site" evidence="7">
    <location>
        <position position="195"/>
    </location>
    <ligand>
        <name>Mg(2+)</name>
        <dbReference type="ChEBI" id="CHEBI:18420"/>
    </ligand>
</feature>
<dbReference type="CDD" id="cd06854">
    <property type="entry name" value="GT_WbpL_WbcO_like"/>
    <property type="match status" value="1"/>
</dbReference>
<evidence type="ECO:0000313" key="9">
    <source>
        <dbReference type="EMBL" id="BCK88826.1"/>
    </source>
</evidence>
<dbReference type="GO" id="GO:0009103">
    <property type="term" value="P:lipopolysaccharide biosynthetic process"/>
    <property type="evidence" value="ECO:0007669"/>
    <property type="project" value="TreeGrafter"/>
</dbReference>